<proteinExistence type="predicted"/>
<reference evidence="2" key="1">
    <citation type="journal article" date="2024" name="Proc. Natl. Acad. Sci. U.S.A.">
        <title>Extraordinary preservation of gene collinearity over three hundred million years revealed in homosporous lycophytes.</title>
        <authorList>
            <person name="Li C."/>
            <person name="Wickell D."/>
            <person name="Kuo L.Y."/>
            <person name="Chen X."/>
            <person name="Nie B."/>
            <person name="Liao X."/>
            <person name="Peng D."/>
            <person name="Ji J."/>
            <person name="Jenkins J."/>
            <person name="Williams M."/>
            <person name="Shu S."/>
            <person name="Plott C."/>
            <person name="Barry K."/>
            <person name="Rajasekar S."/>
            <person name="Grimwood J."/>
            <person name="Han X."/>
            <person name="Sun S."/>
            <person name="Hou Z."/>
            <person name="He W."/>
            <person name="Dai G."/>
            <person name="Sun C."/>
            <person name="Schmutz J."/>
            <person name="Leebens-Mack J.H."/>
            <person name="Li F.W."/>
            <person name="Wang L."/>
        </authorList>
    </citation>
    <scope>NUCLEOTIDE SEQUENCE [LARGE SCALE GENOMIC DNA]</scope>
    <source>
        <strain evidence="2">cv. PW_Plant_1</strain>
    </source>
</reference>
<gene>
    <name evidence="1" type="ORF">O6H91_19G062900</name>
</gene>
<name>A0ACC2AVW1_DIPCM</name>
<protein>
    <submittedName>
        <fullName evidence="1">Uncharacterized protein</fullName>
    </submittedName>
</protein>
<dbReference type="EMBL" id="CM055110">
    <property type="protein sequence ID" value="KAJ7521658.1"/>
    <property type="molecule type" value="Genomic_DNA"/>
</dbReference>
<keyword evidence="2" id="KW-1185">Reference proteome</keyword>
<dbReference type="Proteomes" id="UP001162992">
    <property type="component" value="Chromosome 19"/>
</dbReference>
<evidence type="ECO:0000313" key="2">
    <source>
        <dbReference type="Proteomes" id="UP001162992"/>
    </source>
</evidence>
<organism evidence="1 2">
    <name type="scientific">Diphasiastrum complanatum</name>
    <name type="common">Issler's clubmoss</name>
    <name type="synonym">Lycopodium complanatum</name>
    <dbReference type="NCBI Taxonomy" id="34168"/>
    <lineage>
        <taxon>Eukaryota</taxon>
        <taxon>Viridiplantae</taxon>
        <taxon>Streptophyta</taxon>
        <taxon>Embryophyta</taxon>
        <taxon>Tracheophyta</taxon>
        <taxon>Lycopodiopsida</taxon>
        <taxon>Lycopodiales</taxon>
        <taxon>Lycopodiaceae</taxon>
        <taxon>Lycopodioideae</taxon>
        <taxon>Diphasiastrum</taxon>
    </lineage>
</organism>
<evidence type="ECO:0000313" key="1">
    <source>
        <dbReference type="EMBL" id="KAJ7521658.1"/>
    </source>
</evidence>
<comment type="caution">
    <text evidence="1">The sequence shown here is derived from an EMBL/GenBank/DDBJ whole genome shotgun (WGS) entry which is preliminary data.</text>
</comment>
<sequence length="108" mass="12316">MASQHTHARPCLQPDAHQKVTRKAYQRWRSLTCFPSAFSPSAPHGNRQSMDVLHQLLHIVFSINVFPSTLFSVFPYVCMLQMAGPLLINQLECAGNKPFRFTKKLFSL</sequence>
<accession>A0ACC2AVW1</accession>